<proteinExistence type="predicted"/>
<comment type="caution">
    <text evidence="1">The sequence shown here is derived from an EMBL/GenBank/DDBJ whole genome shotgun (WGS) entry which is preliminary data.</text>
</comment>
<dbReference type="Proteomes" id="UP000050525">
    <property type="component" value="Unassembled WGS sequence"/>
</dbReference>
<protein>
    <submittedName>
        <fullName evidence="1">Uncharacterized protein</fullName>
    </submittedName>
</protein>
<evidence type="ECO:0000313" key="2">
    <source>
        <dbReference type="Proteomes" id="UP000050525"/>
    </source>
</evidence>
<sequence length="67" mass="7759">MEQRQYICISWLVAAKMQGLRLPLSTVSRKPSANVIQVLLFYYPYCMCDVMKQEYSDLKKNPAVLGK</sequence>
<reference evidence="1 2" key="1">
    <citation type="journal article" date="2012" name="Genome Biol.">
        <title>Sequencing three crocodilian genomes to illuminate the evolution of archosaurs and amniotes.</title>
        <authorList>
            <person name="St John J.A."/>
            <person name="Braun E.L."/>
            <person name="Isberg S.R."/>
            <person name="Miles L.G."/>
            <person name="Chong A.Y."/>
            <person name="Gongora J."/>
            <person name="Dalzell P."/>
            <person name="Moran C."/>
            <person name="Bed'hom B."/>
            <person name="Abzhanov A."/>
            <person name="Burgess S.C."/>
            <person name="Cooksey A.M."/>
            <person name="Castoe T.A."/>
            <person name="Crawford N.G."/>
            <person name="Densmore L.D."/>
            <person name="Drew J.C."/>
            <person name="Edwards S.V."/>
            <person name="Faircloth B.C."/>
            <person name="Fujita M.K."/>
            <person name="Greenwold M.J."/>
            <person name="Hoffmann F.G."/>
            <person name="Howard J.M."/>
            <person name="Iguchi T."/>
            <person name="Janes D.E."/>
            <person name="Khan S.Y."/>
            <person name="Kohno S."/>
            <person name="de Koning A.J."/>
            <person name="Lance S.L."/>
            <person name="McCarthy F.M."/>
            <person name="McCormack J.E."/>
            <person name="Merchant M.E."/>
            <person name="Peterson D.G."/>
            <person name="Pollock D.D."/>
            <person name="Pourmand N."/>
            <person name="Raney B.J."/>
            <person name="Roessler K.A."/>
            <person name="Sanford J.R."/>
            <person name="Sawyer R.H."/>
            <person name="Schmidt C.J."/>
            <person name="Triplett E.W."/>
            <person name="Tuberville T.D."/>
            <person name="Venegas-Anaya M."/>
            <person name="Howard J.T."/>
            <person name="Jarvis E.D."/>
            <person name="Guillette L.J.Jr."/>
            <person name="Glenn T.C."/>
            <person name="Green R.E."/>
            <person name="Ray D.A."/>
        </authorList>
    </citation>
    <scope>NUCLEOTIDE SEQUENCE [LARGE SCALE GENOMIC DNA]</scope>
    <source>
        <strain evidence="1">KSC_2009_1</strain>
    </source>
</reference>
<evidence type="ECO:0000313" key="1">
    <source>
        <dbReference type="EMBL" id="KYO35119.1"/>
    </source>
</evidence>
<gene>
    <name evidence="1" type="ORF">Y1Q_0001007</name>
</gene>
<dbReference type="EMBL" id="AKHW03003207">
    <property type="protein sequence ID" value="KYO35119.1"/>
    <property type="molecule type" value="Genomic_DNA"/>
</dbReference>
<accession>A0A151NEP6</accession>
<dbReference type="AlphaFoldDB" id="A0A151NEP6"/>
<organism evidence="1 2">
    <name type="scientific">Alligator mississippiensis</name>
    <name type="common">American alligator</name>
    <dbReference type="NCBI Taxonomy" id="8496"/>
    <lineage>
        <taxon>Eukaryota</taxon>
        <taxon>Metazoa</taxon>
        <taxon>Chordata</taxon>
        <taxon>Craniata</taxon>
        <taxon>Vertebrata</taxon>
        <taxon>Euteleostomi</taxon>
        <taxon>Archelosauria</taxon>
        <taxon>Archosauria</taxon>
        <taxon>Crocodylia</taxon>
        <taxon>Alligatoridae</taxon>
        <taxon>Alligatorinae</taxon>
        <taxon>Alligator</taxon>
    </lineage>
</organism>
<name>A0A151NEP6_ALLMI</name>
<keyword evidence="2" id="KW-1185">Reference proteome</keyword>